<evidence type="ECO:0000313" key="3">
    <source>
        <dbReference type="Proteomes" id="UP000215914"/>
    </source>
</evidence>
<feature type="domain" description="Retrovirus-related Pol polyprotein from transposon TNT 1-94-like beta-barrel" evidence="1">
    <location>
        <begin position="54"/>
        <end position="134"/>
    </location>
</feature>
<gene>
    <name evidence="2" type="ORF">HanXRQr2_Chr12g0530521</name>
</gene>
<evidence type="ECO:0000313" key="2">
    <source>
        <dbReference type="EMBL" id="KAF5777002.1"/>
    </source>
</evidence>
<dbReference type="EMBL" id="MNCJ02000327">
    <property type="protein sequence ID" value="KAF5777002.1"/>
    <property type="molecule type" value="Genomic_DNA"/>
</dbReference>
<reference evidence="2" key="2">
    <citation type="submission" date="2020-06" db="EMBL/GenBank/DDBJ databases">
        <title>Helianthus annuus Genome sequencing and assembly Release 2.</title>
        <authorList>
            <person name="Gouzy J."/>
            <person name="Langlade N."/>
            <person name="Munos S."/>
        </authorList>
    </citation>
    <scope>NUCLEOTIDE SEQUENCE</scope>
    <source>
        <tissue evidence="2">Leaves</tissue>
    </source>
</reference>
<feature type="domain" description="Retrovirus-related Pol polyprotein from transposon TNT 1-94-like beta-barrel" evidence="1">
    <location>
        <begin position="178"/>
        <end position="233"/>
    </location>
</feature>
<dbReference type="Pfam" id="PF22936">
    <property type="entry name" value="Pol_BBD"/>
    <property type="match status" value="2"/>
</dbReference>
<keyword evidence="3" id="KW-1185">Reference proteome</keyword>
<proteinExistence type="predicted"/>
<name>A0A9K3EP76_HELAN</name>
<sequence>MSHNKCHACGDAGYFVECKDVKSETKPVKVVHNEVIGLITDEDPVVSKMRRRGWYLASRCTVHVCNSRDMFVDYQPWTGHEVVLDNKEHADVAGIGSVVLQLTTGKVLTLSNVFHIPVIRKCLVSVGKLTDVGFKVTLWSGGAIVEKNHEIVGKGFIEDGLFRLSIVKPDTGPTEVVQNEVISLANNDHAGVAGIGTAVLPLATGNVLTLPNVLYTPAISKNIVSVGQLADTGVSTVFWGDGVTIEKNHEIVGKGYKKGGLYLMSSME</sequence>
<dbReference type="Gramene" id="mRNA:HanXRQr2_Chr12g0530521">
    <property type="protein sequence ID" value="CDS:HanXRQr2_Chr12g0530521.1"/>
    <property type="gene ID" value="HanXRQr2_Chr12g0530521"/>
</dbReference>
<reference evidence="2" key="1">
    <citation type="journal article" date="2017" name="Nature">
        <title>The sunflower genome provides insights into oil metabolism, flowering and Asterid evolution.</title>
        <authorList>
            <person name="Badouin H."/>
            <person name="Gouzy J."/>
            <person name="Grassa C.J."/>
            <person name="Murat F."/>
            <person name="Staton S.E."/>
            <person name="Cottret L."/>
            <person name="Lelandais-Briere C."/>
            <person name="Owens G.L."/>
            <person name="Carrere S."/>
            <person name="Mayjonade B."/>
            <person name="Legrand L."/>
            <person name="Gill N."/>
            <person name="Kane N.C."/>
            <person name="Bowers J.E."/>
            <person name="Hubner S."/>
            <person name="Bellec A."/>
            <person name="Berard A."/>
            <person name="Berges H."/>
            <person name="Blanchet N."/>
            <person name="Boniface M.C."/>
            <person name="Brunel D."/>
            <person name="Catrice O."/>
            <person name="Chaidir N."/>
            <person name="Claudel C."/>
            <person name="Donnadieu C."/>
            <person name="Faraut T."/>
            <person name="Fievet G."/>
            <person name="Helmstetter N."/>
            <person name="King M."/>
            <person name="Knapp S.J."/>
            <person name="Lai Z."/>
            <person name="Le Paslier M.C."/>
            <person name="Lippi Y."/>
            <person name="Lorenzon L."/>
            <person name="Mandel J.R."/>
            <person name="Marage G."/>
            <person name="Marchand G."/>
            <person name="Marquand E."/>
            <person name="Bret-Mestries E."/>
            <person name="Morien E."/>
            <person name="Nambeesan S."/>
            <person name="Nguyen T."/>
            <person name="Pegot-Espagnet P."/>
            <person name="Pouilly N."/>
            <person name="Raftis F."/>
            <person name="Sallet E."/>
            <person name="Schiex T."/>
            <person name="Thomas J."/>
            <person name="Vandecasteele C."/>
            <person name="Vares D."/>
            <person name="Vear F."/>
            <person name="Vautrin S."/>
            <person name="Crespi M."/>
            <person name="Mangin B."/>
            <person name="Burke J.M."/>
            <person name="Salse J."/>
            <person name="Munos S."/>
            <person name="Vincourt P."/>
            <person name="Rieseberg L.H."/>
            <person name="Langlade N.B."/>
        </authorList>
    </citation>
    <scope>NUCLEOTIDE SEQUENCE</scope>
    <source>
        <tissue evidence="2">Leaves</tissue>
    </source>
</reference>
<evidence type="ECO:0000259" key="1">
    <source>
        <dbReference type="Pfam" id="PF22936"/>
    </source>
</evidence>
<organism evidence="2 3">
    <name type="scientific">Helianthus annuus</name>
    <name type="common">Common sunflower</name>
    <dbReference type="NCBI Taxonomy" id="4232"/>
    <lineage>
        <taxon>Eukaryota</taxon>
        <taxon>Viridiplantae</taxon>
        <taxon>Streptophyta</taxon>
        <taxon>Embryophyta</taxon>
        <taxon>Tracheophyta</taxon>
        <taxon>Spermatophyta</taxon>
        <taxon>Magnoliopsida</taxon>
        <taxon>eudicotyledons</taxon>
        <taxon>Gunneridae</taxon>
        <taxon>Pentapetalae</taxon>
        <taxon>asterids</taxon>
        <taxon>campanulids</taxon>
        <taxon>Asterales</taxon>
        <taxon>Asteraceae</taxon>
        <taxon>Asteroideae</taxon>
        <taxon>Heliantheae alliance</taxon>
        <taxon>Heliantheae</taxon>
        <taxon>Helianthus</taxon>
    </lineage>
</organism>
<comment type="caution">
    <text evidence="2">The sequence shown here is derived from an EMBL/GenBank/DDBJ whole genome shotgun (WGS) entry which is preliminary data.</text>
</comment>
<dbReference type="PANTHER" id="PTHR47592">
    <property type="entry name" value="PBF68 PROTEIN"/>
    <property type="match status" value="1"/>
</dbReference>
<dbReference type="Proteomes" id="UP000215914">
    <property type="component" value="Unassembled WGS sequence"/>
</dbReference>
<dbReference type="AlphaFoldDB" id="A0A9K3EP76"/>
<dbReference type="InterPro" id="IPR054722">
    <property type="entry name" value="PolX-like_BBD"/>
</dbReference>
<accession>A0A9K3EP76</accession>
<protein>
    <recommendedName>
        <fullName evidence="1">Retrovirus-related Pol polyprotein from transposon TNT 1-94-like beta-barrel domain-containing protein</fullName>
    </recommendedName>
</protein>